<feature type="domain" description="Histidine kinase/HSP90-like ATPase" evidence="2">
    <location>
        <begin position="6"/>
        <end position="130"/>
    </location>
</feature>
<dbReference type="InterPro" id="IPR036890">
    <property type="entry name" value="HATPase_C_sf"/>
</dbReference>
<evidence type="ECO:0000259" key="2">
    <source>
        <dbReference type="Pfam" id="PF13581"/>
    </source>
</evidence>
<evidence type="ECO:0000256" key="1">
    <source>
        <dbReference type="ARBA" id="ARBA00022527"/>
    </source>
</evidence>
<proteinExistence type="predicted"/>
<accession>A0A127JZU1</accession>
<protein>
    <recommendedName>
        <fullName evidence="2">Histidine kinase/HSP90-like ATPase domain-containing protein</fullName>
    </recommendedName>
</protein>
<organism evidence="3 4">
    <name type="scientific">Ramlibacter tataouinensis</name>
    <dbReference type="NCBI Taxonomy" id="94132"/>
    <lineage>
        <taxon>Bacteria</taxon>
        <taxon>Pseudomonadati</taxon>
        <taxon>Pseudomonadota</taxon>
        <taxon>Betaproteobacteria</taxon>
        <taxon>Burkholderiales</taxon>
        <taxon>Comamonadaceae</taxon>
        <taxon>Ramlibacter</taxon>
    </lineage>
</organism>
<gene>
    <name evidence="3" type="ORF">UC35_15195</name>
</gene>
<dbReference type="Gene3D" id="3.30.565.10">
    <property type="entry name" value="Histidine kinase-like ATPase, C-terminal domain"/>
    <property type="match status" value="1"/>
</dbReference>
<dbReference type="Proteomes" id="UP000070433">
    <property type="component" value="Chromosome"/>
</dbReference>
<evidence type="ECO:0000313" key="4">
    <source>
        <dbReference type="Proteomes" id="UP000070433"/>
    </source>
</evidence>
<sequence length="134" mass="14694">MRLVLAAQRAALEPARLALLEFLQAADPTPALVFQAELVVEEVLMNIVWHAYPEGGTREMRLEAEWLPQELVLTFEDDGVPFDPTQARPARPAATLAEAVPGGLGVGLVRRYAKAMAYCRVDARNRLAVTLSRG</sequence>
<dbReference type="AlphaFoldDB" id="A0A127JZU1"/>
<dbReference type="InterPro" id="IPR050267">
    <property type="entry name" value="Anti-sigma-factor_SerPK"/>
</dbReference>
<name>A0A127JZU1_9BURK</name>
<dbReference type="Pfam" id="PF13581">
    <property type="entry name" value="HATPase_c_2"/>
    <property type="match status" value="1"/>
</dbReference>
<reference evidence="3 4" key="1">
    <citation type="journal article" date="2014" name="Int. J. Syst. Evol. Microbiol.">
        <title>Ramlibacter solisilvae sp. nov., isolated from forest soil, and emended description of the genus Ramlibacter.</title>
        <authorList>
            <person name="Lee H.J."/>
            <person name="Lee S.H."/>
            <person name="Lee S.S."/>
            <person name="Lee J.S."/>
            <person name="Kim Y."/>
            <person name="Kim S.C."/>
            <person name="Jeon C.O."/>
        </authorList>
    </citation>
    <scope>NUCLEOTIDE SEQUENCE [LARGE SCALE GENOMIC DNA]</scope>
    <source>
        <strain evidence="3 4">5-10</strain>
    </source>
</reference>
<keyword evidence="1" id="KW-0808">Transferase</keyword>
<dbReference type="PANTHER" id="PTHR35526">
    <property type="entry name" value="ANTI-SIGMA-F FACTOR RSBW-RELATED"/>
    <property type="match status" value="1"/>
</dbReference>
<dbReference type="InterPro" id="IPR003594">
    <property type="entry name" value="HATPase_dom"/>
</dbReference>
<dbReference type="SUPFAM" id="SSF55874">
    <property type="entry name" value="ATPase domain of HSP90 chaperone/DNA topoisomerase II/histidine kinase"/>
    <property type="match status" value="1"/>
</dbReference>
<keyword evidence="1" id="KW-0723">Serine/threonine-protein kinase</keyword>
<dbReference type="GO" id="GO:0004674">
    <property type="term" value="F:protein serine/threonine kinase activity"/>
    <property type="evidence" value="ECO:0007669"/>
    <property type="project" value="UniProtKB-KW"/>
</dbReference>
<dbReference type="EMBL" id="CP010951">
    <property type="protein sequence ID" value="AMO25476.1"/>
    <property type="molecule type" value="Genomic_DNA"/>
</dbReference>
<keyword evidence="4" id="KW-1185">Reference proteome</keyword>
<keyword evidence="1" id="KW-0418">Kinase</keyword>
<evidence type="ECO:0000313" key="3">
    <source>
        <dbReference type="EMBL" id="AMO25476.1"/>
    </source>
</evidence>
<dbReference type="CDD" id="cd16936">
    <property type="entry name" value="HATPase_RsbW-like"/>
    <property type="match status" value="1"/>
</dbReference>